<evidence type="ECO:0000256" key="4">
    <source>
        <dbReference type="ARBA" id="ARBA00022741"/>
    </source>
</evidence>
<dbReference type="Pfam" id="PF00069">
    <property type="entry name" value="Pkinase"/>
    <property type="match status" value="1"/>
</dbReference>
<dbReference type="Gene3D" id="1.10.510.10">
    <property type="entry name" value="Transferase(Phosphotransferase) domain 1"/>
    <property type="match status" value="1"/>
</dbReference>
<dbReference type="PANTHER" id="PTHR43289:SF34">
    <property type="entry name" value="SERINE_THREONINE-PROTEIN KINASE YBDM-RELATED"/>
    <property type="match status" value="1"/>
</dbReference>
<dbReference type="AlphaFoldDB" id="A0A510HKE6"/>
<protein>
    <recommendedName>
        <fullName evidence="1">non-specific serine/threonine protein kinase</fullName>
        <ecNumber evidence="1">2.7.11.1</ecNumber>
    </recommendedName>
</protein>
<evidence type="ECO:0000256" key="1">
    <source>
        <dbReference type="ARBA" id="ARBA00012513"/>
    </source>
</evidence>
<feature type="compositionally biased region" description="Basic and acidic residues" evidence="10">
    <location>
        <begin position="435"/>
        <end position="444"/>
    </location>
</feature>
<dbReference type="SMART" id="SM00220">
    <property type="entry name" value="S_TKc"/>
    <property type="match status" value="1"/>
</dbReference>
<evidence type="ECO:0000313" key="14">
    <source>
        <dbReference type="EMBL" id="BBL80501.1"/>
    </source>
</evidence>
<dbReference type="SUPFAM" id="SSF56112">
    <property type="entry name" value="Protein kinase-like (PK-like)"/>
    <property type="match status" value="1"/>
</dbReference>
<dbReference type="SMART" id="SM00740">
    <property type="entry name" value="PASTA"/>
    <property type="match status" value="4"/>
</dbReference>
<keyword evidence="2 14" id="KW-0723">Serine/threonine-protein kinase</keyword>
<dbReference type="PROSITE" id="PS00107">
    <property type="entry name" value="PROTEIN_KINASE_ATP"/>
    <property type="match status" value="1"/>
</dbReference>
<dbReference type="FunFam" id="3.30.200.20:FF:000035">
    <property type="entry name" value="Serine/threonine protein kinase Stk1"/>
    <property type="match status" value="1"/>
</dbReference>
<dbReference type="InterPro" id="IPR017441">
    <property type="entry name" value="Protein_kinase_ATP_BS"/>
</dbReference>
<feature type="transmembrane region" description="Helical" evidence="11">
    <location>
        <begin position="312"/>
        <end position="332"/>
    </location>
</feature>
<dbReference type="FunFam" id="1.10.510.10:FF:000021">
    <property type="entry name" value="Serine/threonine protein kinase"/>
    <property type="match status" value="1"/>
</dbReference>
<organism evidence="14 15">
    <name type="scientific">Rubrobacter xylanophilus</name>
    <dbReference type="NCBI Taxonomy" id="49319"/>
    <lineage>
        <taxon>Bacteria</taxon>
        <taxon>Bacillati</taxon>
        <taxon>Actinomycetota</taxon>
        <taxon>Rubrobacteria</taxon>
        <taxon>Rubrobacterales</taxon>
        <taxon>Rubrobacteraceae</taxon>
        <taxon>Rubrobacter</taxon>
    </lineage>
</organism>
<proteinExistence type="predicted"/>
<name>A0A510HKE6_9ACTN</name>
<reference evidence="14" key="1">
    <citation type="journal article" date="2019" name="Microbiol. Resour. Announc.">
        <title>Complete Genome Sequence of Rubrobacter xylanophilus Strain AA3-22, Isolated from Arima Onsen in Japan.</title>
        <authorList>
            <person name="Tomariguchi N."/>
            <person name="Miyazaki K."/>
        </authorList>
    </citation>
    <scope>NUCLEOTIDE SEQUENCE [LARGE SCALE GENOMIC DNA]</scope>
    <source>
        <strain evidence="14">AA3-22</strain>
    </source>
</reference>
<dbReference type="InterPro" id="IPR011009">
    <property type="entry name" value="Kinase-like_dom_sf"/>
</dbReference>
<sequence>MQQLVDNRYRIVRRLGSGGMADVYLAHDDVLDRDVALKVLSSQYASDAEFVERFKREAQSAAALAHPNIVSIYDRGEAEDGTYYIAMEYLPGGTLKDRILRKGPLPPKTAAAVALQIAEALKAAHQRGVVHRDIKPHNILITESGDLKVTDFGIARAASSSTMTRTGAVLGTAHYISPEQAMGEPVGPPSDLYSLGVVLYEMLTGRLPYDADTPIGIAMKHVNGHLRPPREVNPAVPAGLDAITSRLLAKDPEDRYQSADELMEDLERFLRGEDPTAAAPTAVMGRIGRDETAPTRVQPAVARERKRRRWPFIALLSLVLLALLGFGGYQLLQERAGGEATPPRIAVPDLQGMRLEEARSEHGDDFEIVEGERRDGPREAGTILEQDPPAGERLERGSEISVVVASGENEVPEVVDSPEDEARAALSEAGFEVKVEERESKESEEGLVLEQSPGGGSTAEVGSTVIITVGTGVPMVVVPDIPYGYTAEQSRQVLEQAGLRLGNVGYAPNDQVAEGGIIDQNPPPGTEVEEGSAVDIVLSSGPPQTEVPDVVGLDVNVAVQRLSQAGLGYNLIERQSRRPEGTVLATSPPAGSTVDQGTEVQVAYSVGRPEETTTRPQESAGRQGAGENRRREETQRQNPSGGPGERRPPNREEEGD</sequence>
<dbReference type="InterPro" id="IPR008271">
    <property type="entry name" value="Ser/Thr_kinase_AS"/>
</dbReference>
<dbReference type="Gene3D" id="3.30.10.20">
    <property type="match status" value="4"/>
</dbReference>
<accession>A0A510HKE6</accession>
<feature type="compositionally biased region" description="Basic and acidic residues" evidence="10">
    <location>
        <begin position="644"/>
        <end position="656"/>
    </location>
</feature>
<dbReference type="PANTHER" id="PTHR43289">
    <property type="entry name" value="MITOGEN-ACTIVATED PROTEIN KINASE KINASE KINASE 20-RELATED"/>
    <property type="match status" value="1"/>
</dbReference>
<comment type="catalytic activity">
    <reaction evidence="8">
        <text>L-seryl-[protein] + ATP = O-phospho-L-seryl-[protein] + ADP + H(+)</text>
        <dbReference type="Rhea" id="RHEA:17989"/>
        <dbReference type="Rhea" id="RHEA-COMP:9863"/>
        <dbReference type="Rhea" id="RHEA-COMP:11604"/>
        <dbReference type="ChEBI" id="CHEBI:15378"/>
        <dbReference type="ChEBI" id="CHEBI:29999"/>
        <dbReference type="ChEBI" id="CHEBI:30616"/>
        <dbReference type="ChEBI" id="CHEBI:83421"/>
        <dbReference type="ChEBI" id="CHEBI:456216"/>
        <dbReference type="EC" id="2.7.11.1"/>
    </reaction>
</comment>
<dbReference type="Gene3D" id="3.30.200.20">
    <property type="entry name" value="Phosphorylase Kinase, domain 1"/>
    <property type="match status" value="1"/>
</dbReference>
<gene>
    <name evidence="14" type="ORF">RxyAA322_23550</name>
</gene>
<feature type="domain" description="Protein kinase" evidence="12">
    <location>
        <begin position="9"/>
        <end position="270"/>
    </location>
</feature>
<keyword evidence="3" id="KW-0808">Transferase</keyword>
<dbReference type="InterPro" id="IPR000719">
    <property type="entry name" value="Prot_kinase_dom"/>
</dbReference>
<dbReference type="NCBIfam" id="NF033483">
    <property type="entry name" value="PknB_PASTA_kin"/>
    <property type="match status" value="1"/>
</dbReference>
<evidence type="ECO:0000256" key="9">
    <source>
        <dbReference type="PROSITE-ProRule" id="PRU10141"/>
    </source>
</evidence>
<feature type="domain" description="PASTA" evidence="13">
    <location>
        <begin position="341"/>
        <end position="406"/>
    </location>
</feature>
<dbReference type="GO" id="GO:0045717">
    <property type="term" value="P:negative regulation of fatty acid biosynthetic process"/>
    <property type="evidence" value="ECO:0007669"/>
    <property type="project" value="UniProtKB-ARBA"/>
</dbReference>
<feature type="domain" description="PASTA" evidence="13">
    <location>
        <begin position="407"/>
        <end position="471"/>
    </location>
</feature>
<evidence type="ECO:0000256" key="8">
    <source>
        <dbReference type="ARBA" id="ARBA00048679"/>
    </source>
</evidence>
<dbReference type="EMBL" id="AP019791">
    <property type="protein sequence ID" value="BBL80501.1"/>
    <property type="molecule type" value="Genomic_DNA"/>
</dbReference>
<keyword evidence="5 14" id="KW-0418">Kinase</keyword>
<keyword evidence="11" id="KW-0472">Membrane</keyword>
<dbReference type="PROSITE" id="PS51178">
    <property type="entry name" value="PASTA"/>
    <property type="match status" value="4"/>
</dbReference>
<dbReference type="PROSITE" id="PS50011">
    <property type="entry name" value="PROTEIN_KINASE_DOM"/>
    <property type="match status" value="1"/>
</dbReference>
<dbReference type="InterPro" id="IPR005543">
    <property type="entry name" value="PASTA_dom"/>
</dbReference>
<feature type="region of interest" description="Disordered" evidence="10">
    <location>
        <begin position="579"/>
        <end position="656"/>
    </location>
</feature>
<keyword evidence="11" id="KW-0812">Transmembrane</keyword>
<evidence type="ECO:0000259" key="13">
    <source>
        <dbReference type="PROSITE" id="PS51178"/>
    </source>
</evidence>
<evidence type="ECO:0000256" key="6">
    <source>
        <dbReference type="ARBA" id="ARBA00022840"/>
    </source>
</evidence>
<evidence type="ECO:0000313" key="15">
    <source>
        <dbReference type="Proteomes" id="UP000318065"/>
    </source>
</evidence>
<keyword evidence="11" id="KW-1133">Transmembrane helix</keyword>
<dbReference type="CDD" id="cd06577">
    <property type="entry name" value="PASTA_pknB"/>
    <property type="match status" value="4"/>
</dbReference>
<feature type="domain" description="PASTA" evidence="13">
    <location>
        <begin position="541"/>
        <end position="606"/>
    </location>
</feature>
<evidence type="ECO:0000256" key="3">
    <source>
        <dbReference type="ARBA" id="ARBA00022679"/>
    </source>
</evidence>
<feature type="region of interest" description="Disordered" evidence="10">
    <location>
        <begin position="373"/>
        <end position="394"/>
    </location>
</feature>
<feature type="compositionally biased region" description="Polar residues" evidence="10">
    <location>
        <begin position="589"/>
        <end position="599"/>
    </location>
</feature>
<dbReference type="OrthoDB" id="9762169at2"/>
<dbReference type="RefSeq" id="WP_143528499.1">
    <property type="nucleotide sequence ID" value="NZ_AP019791.1"/>
</dbReference>
<dbReference type="GO" id="GO:0004674">
    <property type="term" value="F:protein serine/threonine kinase activity"/>
    <property type="evidence" value="ECO:0007669"/>
    <property type="project" value="UniProtKB-KW"/>
</dbReference>
<dbReference type="EC" id="2.7.11.1" evidence="1"/>
<evidence type="ECO:0000256" key="10">
    <source>
        <dbReference type="SAM" id="MobiDB-lite"/>
    </source>
</evidence>
<evidence type="ECO:0000256" key="7">
    <source>
        <dbReference type="ARBA" id="ARBA00047899"/>
    </source>
</evidence>
<feature type="region of interest" description="Disordered" evidence="10">
    <location>
        <begin position="435"/>
        <end position="458"/>
    </location>
</feature>
<comment type="catalytic activity">
    <reaction evidence="7">
        <text>L-threonyl-[protein] + ATP = O-phospho-L-threonyl-[protein] + ADP + H(+)</text>
        <dbReference type="Rhea" id="RHEA:46608"/>
        <dbReference type="Rhea" id="RHEA-COMP:11060"/>
        <dbReference type="Rhea" id="RHEA-COMP:11605"/>
        <dbReference type="ChEBI" id="CHEBI:15378"/>
        <dbReference type="ChEBI" id="CHEBI:30013"/>
        <dbReference type="ChEBI" id="CHEBI:30616"/>
        <dbReference type="ChEBI" id="CHEBI:61977"/>
        <dbReference type="ChEBI" id="CHEBI:456216"/>
        <dbReference type="EC" id="2.7.11.1"/>
    </reaction>
</comment>
<keyword evidence="15" id="KW-1185">Reference proteome</keyword>
<keyword evidence="6 9" id="KW-0067">ATP-binding</keyword>
<evidence type="ECO:0000256" key="5">
    <source>
        <dbReference type="ARBA" id="ARBA00022777"/>
    </source>
</evidence>
<dbReference type="Proteomes" id="UP000318065">
    <property type="component" value="Chromosome"/>
</dbReference>
<dbReference type="PROSITE" id="PS00108">
    <property type="entry name" value="PROTEIN_KINASE_ST"/>
    <property type="match status" value="1"/>
</dbReference>
<evidence type="ECO:0000256" key="11">
    <source>
        <dbReference type="SAM" id="Phobius"/>
    </source>
</evidence>
<dbReference type="Pfam" id="PF03793">
    <property type="entry name" value="PASTA"/>
    <property type="match status" value="4"/>
</dbReference>
<dbReference type="CDD" id="cd14014">
    <property type="entry name" value="STKc_PknB_like"/>
    <property type="match status" value="1"/>
</dbReference>
<feature type="domain" description="PASTA" evidence="13">
    <location>
        <begin position="472"/>
        <end position="540"/>
    </location>
</feature>
<feature type="binding site" evidence="9">
    <location>
        <position position="38"/>
    </location>
    <ligand>
        <name>ATP</name>
        <dbReference type="ChEBI" id="CHEBI:30616"/>
    </ligand>
</feature>
<evidence type="ECO:0000259" key="12">
    <source>
        <dbReference type="PROSITE" id="PS50011"/>
    </source>
</evidence>
<evidence type="ECO:0000256" key="2">
    <source>
        <dbReference type="ARBA" id="ARBA00022527"/>
    </source>
</evidence>
<dbReference type="GO" id="GO:0005524">
    <property type="term" value="F:ATP binding"/>
    <property type="evidence" value="ECO:0007669"/>
    <property type="project" value="UniProtKB-UniRule"/>
</dbReference>
<keyword evidence="4 9" id="KW-0547">Nucleotide-binding</keyword>